<protein>
    <submittedName>
        <fullName evidence="2">Uncharacterized protein</fullName>
    </submittedName>
</protein>
<evidence type="ECO:0000256" key="1">
    <source>
        <dbReference type="SAM" id="Phobius"/>
    </source>
</evidence>
<keyword evidence="1" id="KW-1133">Transmembrane helix</keyword>
<gene>
    <name evidence="2" type="ORF">DERP_002411</name>
</gene>
<proteinExistence type="predicted"/>
<name>A0ABQ8JI14_DERPT</name>
<evidence type="ECO:0000313" key="2">
    <source>
        <dbReference type="EMBL" id="KAH9422117.1"/>
    </source>
</evidence>
<reference evidence="2 3" key="1">
    <citation type="journal article" date="2018" name="J. Allergy Clin. Immunol.">
        <title>High-quality assembly of Dermatophagoides pteronyssinus genome and transcriptome reveals a wide range of novel allergens.</title>
        <authorList>
            <person name="Liu X.Y."/>
            <person name="Yang K.Y."/>
            <person name="Wang M.Q."/>
            <person name="Kwok J.S."/>
            <person name="Zeng X."/>
            <person name="Yang Z."/>
            <person name="Xiao X.J."/>
            <person name="Lau C.P."/>
            <person name="Li Y."/>
            <person name="Huang Z.M."/>
            <person name="Ba J.G."/>
            <person name="Yim A.K."/>
            <person name="Ouyang C.Y."/>
            <person name="Ngai S.M."/>
            <person name="Chan T.F."/>
            <person name="Leung E.L."/>
            <person name="Liu L."/>
            <person name="Liu Z.G."/>
            <person name="Tsui S.K."/>
        </authorList>
    </citation>
    <scope>NUCLEOTIDE SEQUENCE [LARGE SCALE GENOMIC DNA]</scope>
    <source>
        <strain evidence="2">Derp</strain>
    </source>
</reference>
<comment type="caution">
    <text evidence="2">The sequence shown here is derived from an EMBL/GenBank/DDBJ whole genome shotgun (WGS) entry which is preliminary data.</text>
</comment>
<feature type="transmembrane region" description="Helical" evidence="1">
    <location>
        <begin position="27"/>
        <end position="56"/>
    </location>
</feature>
<keyword evidence="1" id="KW-0472">Membrane</keyword>
<keyword evidence="3" id="KW-1185">Reference proteome</keyword>
<organism evidence="2 3">
    <name type="scientific">Dermatophagoides pteronyssinus</name>
    <name type="common">European house dust mite</name>
    <dbReference type="NCBI Taxonomy" id="6956"/>
    <lineage>
        <taxon>Eukaryota</taxon>
        <taxon>Metazoa</taxon>
        <taxon>Ecdysozoa</taxon>
        <taxon>Arthropoda</taxon>
        <taxon>Chelicerata</taxon>
        <taxon>Arachnida</taxon>
        <taxon>Acari</taxon>
        <taxon>Acariformes</taxon>
        <taxon>Sarcoptiformes</taxon>
        <taxon>Astigmata</taxon>
        <taxon>Psoroptidia</taxon>
        <taxon>Analgoidea</taxon>
        <taxon>Pyroglyphidae</taxon>
        <taxon>Dermatophagoidinae</taxon>
        <taxon>Dermatophagoides</taxon>
    </lineage>
</organism>
<dbReference type="EMBL" id="NJHN03000037">
    <property type="protein sequence ID" value="KAH9422117.1"/>
    <property type="molecule type" value="Genomic_DNA"/>
</dbReference>
<keyword evidence="1" id="KW-0812">Transmembrane</keyword>
<dbReference type="Proteomes" id="UP000887458">
    <property type="component" value="Unassembled WGS sequence"/>
</dbReference>
<sequence>MSIWKLCNSTTFLSFGQYHSDCCWSSVILLSLNICILLLHNLPGFIILSIPLIILLHEMI</sequence>
<accession>A0ABQ8JI14</accession>
<reference evidence="2 3" key="2">
    <citation type="journal article" date="2022" name="Mol. Biol. Evol.">
        <title>Comparative Genomics Reveals Insights into the Divergent Evolution of Astigmatic Mites and Household Pest Adaptations.</title>
        <authorList>
            <person name="Xiong Q."/>
            <person name="Wan A.T."/>
            <person name="Liu X."/>
            <person name="Fung C.S."/>
            <person name="Xiao X."/>
            <person name="Malainual N."/>
            <person name="Hou J."/>
            <person name="Wang L."/>
            <person name="Wang M."/>
            <person name="Yang K.Y."/>
            <person name="Cui Y."/>
            <person name="Leung E.L."/>
            <person name="Nong W."/>
            <person name="Shin S.K."/>
            <person name="Au S.W."/>
            <person name="Jeong K.Y."/>
            <person name="Chew F.T."/>
            <person name="Hui J.H."/>
            <person name="Leung T.F."/>
            <person name="Tungtrongchitr A."/>
            <person name="Zhong N."/>
            <person name="Liu Z."/>
            <person name="Tsui S.K."/>
        </authorList>
    </citation>
    <scope>NUCLEOTIDE SEQUENCE [LARGE SCALE GENOMIC DNA]</scope>
    <source>
        <strain evidence="2">Derp</strain>
    </source>
</reference>
<evidence type="ECO:0000313" key="3">
    <source>
        <dbReference type="Proteomes" id="UP000887458"/>
    </source>
</evidence>